<sequence>MAIKKGLVNKPPRTPSSEFNPPTRPTNTVKPSRSGQPVRLTRKR</sequence>
<feature type="compositionally biased region" description="Polar residues" evidence="1">
    <location>
        <begin position="15"/>
        <end position="35"/>
    </location>
</feature>
<gene>
    <name evidence="2" type="ORF">LCGC14_0690200</name>
</gene>
<comment type="caution">
    <text evidence="2">The sequence shown here is derived from an EMBL/GenBank/DDBJ whole genome shotgun (WGS) entry which is preliminary data.</text>
</comment>
<protein>
    <submittedName>
        <fullName evidence="2">Uncharacterized protein</fullName>
    </submittedName>
</protein>
<reference evidence="2" key="1">
    <citation type="journal article" date="2015" name="Nature">
        <title>Complex archaea that bridge the gap between prokaryotes and eukaryotes.</title>
        <authorList>
            <person name="Spang A."/>
            <person name="Saw J.H."/>
            <person name="Jorgensen S.L."/>
            <person name="Zaremba-Niedzwiedzka K."/>
            <person name="Martijn J."/>
            <person name="Lind A.E."/>
            <person name="van Eijk R."/>
            <person name="Schleper C."/>
            <person name="Guy L."/>
            <person name="Ettema T.J."/>
        </authorList>
    </citation>
    <scope>NUCLEOTIDE SEQUENCE</scope>
</reference>
<dbReference type="AlphaFoldDB" id="A0A0F9T6Z6"/>
<name>A0A0F9T6Z6_9ZZZZ</name>
<evidence type="ECO:0000313" key="2">
    <source>
        <dbReference type="EMBL" id="KKN44741.1"/>
    </source>
</evidence>
<proteinExistence type="predicted"/>
<dbReference type="EMBL" id="LAZR01001433">
    <property type="protein sequence ID" value="KKN44741.1"/>
    <property type="molecule type" value="Genomic_DNA"/>
</dbReference>
<accession>A0A0F9T6Z6</accession>
<organism evidence="2">
    <name type="scientific">marine sediment metagenome</name>
    <dbReference type="NCBI Taxonomy" id="412755"/>
    <lineage>
        <taxon>unclassified sequences</taxon>
        <taxon>metagenomes</taxon>
        <taxon>ecological metagenomes</taxon>
    </lineage>
</organism>
<feature type="region of interest" description="Disordered" evidence="1">
    <location>
        <begin position="1"/>
        <end position="44"/>
    </location>
</feature>
<evidence type="ECO:0000256" key="1">
    <source>
        <dbReference type="SAM" id="MobiDB-lite"/>
    </source>
</evidence>